<feature type="transmembrane region" description="Helical" evidence="1">
    <location>
        <begin position="125"/>
        <end position="143"/>
    </location>
</feature>
<dbReference type="OrthoDB" id="6724760at2759"/>
<sequence length="146" mass="16024">MMYTSQSLLFFCAVVASSLNIGASLECYTCNTTFVTERSDDACKGLETLTKCTDPAVCLSAVLLYEDGGAKSYKAIKSCNINQAGQECEYFLKNMQTTSPTSKISLYNNKCSTCEKEKCNQYNKATAALIPTFVVFIISFVLCKLI</sequence>
<feature type="chain" id="PRO_5040121480" evidence="2">
    <location>
        <begin position="25"/>
        <end position="146"/>
    </location>
</feature>
<name>A0A9P0CR63_9CUCU</name>
<dbReference type="EMBL" id="OV651828">
    <property type="protein sequence ID" value="CAH1104395.1"/>
    <property type="molecule type" value="Genomic_DNA"/>
</dbReference>
<dbReference type="AlphaFoldDB" id="A0A9P0CR63"/>
<keyword evidence="1" id="KW-0472">Membrane</keyword>
<evidence type="ECO:0000256" key="2">
    <source>
        <dbReference type="SAM" id="SignalP"/>
    </source>
</evidence>
<reference evidence="3" key="1">
    <citation type="submission" date="2022-01" db="EMBL/GenBank/DDBJ databases">
        <authorList>
            <person name="King R."/>
        </authorList>
    </citation>
    <scope>NUCLEOTIDE SEQUENCE</scope>
</reference>
<keyword evidence="4" id="KW-1185">Reference proteome</keyword>
<organism evidence="3 4">
    <name type="scientific">Psylliodes chrysocephalus</name>
    <dbReference type="NCBI Taxonomy" id="3402493"/>
    <lineage>
        <taxon>Eukaryota</taxon>
        <taxon>Metazoa</taxon>
        <taxon>Ecdysozoa</taxon>
        <taxon>Arthropoda</taxon>
        <taxon>Hexapoda</taxon>
        <taxon>Insecta</taxon>
        <taxon>Pterygota</taxon>
        <taxon>Neoptera</taxon>
        <taxon>Endopterygota</taxon>
        <taxon>Coleoptera</taxon>
        <taxon>Polyphaga</taxon>
        <taxon>Cucujiformia</taxon>
        <taxon>Chrysomeloidea</taxon>
        <taxon>Chrysomelidae</taxon>
        <taxon>Galerucinae</taxon>
        <taxon>Alticini</taxon>
        <taxon>Psylliodes</taxon>
    </lineage>
</organism>
<accession>A0A9P0CR63</accession>
<evidence type="ECO:0000313" key="3">
    <source>
        <dbReference type="EMBL" id="CAH1104395.1"/>
    </source>
</evidence>
<dbReference type="Proteomes" id="UP001153636">
    <property type="component" value="Chromosome 16"/>
</dbReference>
<feature type="signal peptide" evidence="2">
    <location>
        <begin position="1"/>
        <end position="24"/>
    </location>
</feature>
<keyword evidence="1" id="KW-1133">Transmembrane helix</keyword>
<gene>
    <name evidence="3" type="ORF">PSYICH_LOCUS5298</name>
</gene>
<evidence type="ECO:0000313" key="4">
    <source>
        <dbReference type="Proteomes" id="UP001153636"/>
    </source>
</evidence>
<evidence type="ECO:0000256" key="1">
    <source>
        <dbReference type="SAM" id="Phobius"/>
    </source>
</evidence>
<keyword evidence="1" id="KW-0812">Transmembrane</keyword>
<protein>
    <submittedName>
        <fullName evidence="3">Uncharacterized protein</fullName>
    </submittedName>
</protein>
<keyword evidence="2" id="KW-0732">Signal</keyword>
<proteinExistence type="predicted"/>